<proteinExistence type="predicted"/>
<dbReference type="GO" id="GO:0003676">
    <property type="term" value="F:nucleic acid binding"/>
    <property type="evidence" value="ECO:0007669"/>
    <property type="project" value="InterPro"/>
</dbReference>
<dbReference type="AlphaFoldDB" id="A0A371FHA7"/>
<dbReference type="SUPFAM" id="SSF53098">
    <property type="entry name" value="Ribonuclease H-like"/>
    <property type="match status" value="1"/>
</dbReference>
<dbReference type="InterPro" id="IPR041588">
    <property type="entry name" value="Integrase_H2C2"/>
</dbReference>
<name>A0A371FHA7_MUCPR</name>
<dbReference type="PANTHER" id="PTHR48475">
    <property type="entry name" value="RIBONUCLEASE H"/>
    <property type="match status" value="1"/>
</dbReference>
<protein>
    <submittedName>
        <fullName evidence="3">Gypsy retrotransposon integrase-like protein 1</fullName>
    </submittedName>
</protein>
<evidence type="ECO:0000259" key="1">
    <source>
        <dbReference type="Pfam" id="PF13456"/>
    </source>
</evidence>
<dbReference type="InterPro" id="IPR036397">
    <property type="entry name" value="RNaseH_sf"/>
</dbReference>
<dbReference type="InterPro" id="IPR012337">
    <property type="entry name" value="RNaseH-like_sf"/>
</dbReference>
<comment type="caution">
    <text evidence="3">The sequence shown here is derived from an EMBL/GenBank/DDBJ whole genome shotgun (WGS) entry which is preliminary data.</text>
</comment>
<dbReference type="OrthoDB" id="2016337at2759"/>
<dbReference type="Gene3D" id="1.10.340.70">
    <property type="match status" value="1"/>
</dbReference>
<dbReference type="GO" id="GO:0004523">
    <property type="term" value="F:RNA-DNA hybrid ribonuclease activity"/>
    <property type="evidence" value="ECO:0007669"/>
    <property type="project" value="InterPro"/>
</dbReference>
<gene>
    <name evidence="3" type="primary">GIN1</name>
    <name evidence="3" type="ORF">CR513_42122</name>
</gene>
<feature type="non-terminal residue" evidence="3">
    <location>
        <position position="1"/>
    </location>
</feature>
<reference evidence="3" key="1">
    <citation type="submission" date="2018-05" db="EMBL/GenBank/DDBJ databases">
        <title>Draft genome of Mucuna pruriens seed.</title>
        <authorList>
            <person name="Nnadi N.E."/>
            <person name="Vos R."/>
            <person name="Hasami M.H."/>
            <person name="Devisetty U.K."/>
            <person name="Aguiy J.C."/>
        </authorList>
    </citation>
    <scope>NUCLEOTIDE SEQUENCE [LARGE SCALE GENOMIC DNA]</scope>
    <source>
        <strain evidence="3">JCA_2017</strain>
    </source>
</reference>
<feature type="domain" description="Integrase zinc-binding" evidence="2">
    <location>
        <begin position="133"/>
        <end position="188"/>
    </location>
</feature>
<sequence length="285" mass="32955">MDSQATCKSILHLKTRTKQPSLAHLVPLHHVKEMIELFDKITFHHIPREENQMADALTTLVENDDPHLTSVKDYILSIPRLEQKEADVKPWYHDIKKYLKKGVYPKGISENDKRTLRKLASGFFLSGTILYKRSEAKEIMEEVHEGTFGTHANRHALAQKILRVGYYWTGMESSCCQHVKRCIKCQIYADNIHVAPSTLHNLTSPWPFSIWCLDMIGLIEPKASNRHKFFLVAIDYFTKWVEVASYACVMKNVVVKFIKKGIICRYGGTNLNNKMMTKLCEQFKI</sequence>
<dbReference type="Proteomes" id="UP000257109">
    <property type="component" value="Unassembled WGS sequence"/>
</dbReference>
<evidence type="ECO:0000313" key="3">
    <source>
        <dbReference type="EMBL" id="RDX77707.1"/>
    </source>
</evidence>
<accession>A0A371FHA7</accession>
<dbReference type="Pfam" id="PF17921">
    <property type="entry name" value="Integrase_H2C2"/>
    <property type="match status" value="1"/>
</dbReference>
<dbReference type="Pfam" id="PF13456">
    <property type="entry name" value="RVT_3"/>
    <property type="match status" value="1"/>
</dbReference>
<evidence type="ECO:0000259" key="2">
    <source>
        <dbReference type="Pfam" id="PF17921"/>
    </source>
</evidence>
<feature type="domain" description="RNase H type-1" evidence="1">
    <location>
        <begin position="14"/>
        <end position="58"/>
    </location>
</feature>
<keyword evidence="4" id="KW-1185">Reference proteome</keyword>
<dbReference type="InterPro" id="IPR002156">
    <property type="entry name" value="RNaseH_domain"/>
</dbReference>
<organism evidence="3 4">
    <name type="scientific">Mucuna pruriens</name>
    <name type="common">Velvet bean</name>
    <name type="synonym">Dolichos pruriens</name>
    <dbReference type="NCBI Taxonomy" id="157652"/>
    <lineage>
        <taxon>Eukaryota</taxon>
        <taxon>Viridiplantae</taxon>
        <taxon>Streptophyta</taxon>
        <taxon>Embryophyta</taxon>
        <taxon>Tracheophyta</taxon>
        <taxon>Spermatophyta</taxon>
        <taxon>Magnoliopsida</taxon>
        <taxon>eudicotyledons</taxon>
        <taxon>Gunneridae</taxon>
        <taxon>Pentapetalae</taxon>
        <taxon>rosids</taxon>
        <taxon>fabids</taxon>
        <taxon>Fabales</taxon>
        <taxon>Fabaceae</taxon>
        <taxon>Papilionoideae</taxon>
        <taxon>50 kb inversion clade</taxon>
        <taxon>NPAAA clade</taxon>
        <taxon>indigoferoid/millettioid clade</taxon>
        <taxon>Phaseoleae</taxon>
        <taxon>Mucuna</taxon>
    </lineage>
</organism>
<dbReference type="EMBL" id="QJKJ01009102">
    <property type="protein sequence ID" value="RDX77707.1"/>
    <property type="molecule type" value="Genomic_DNA"/>
</dbReference>
<evidence type="ECO:0000313" key="4">
    <source>
        <dbReference type="Proteomes" id="UP000257109"/>
    </source>
</evidence>
<dbReference type="PANTHER" id="PTHR48475:SF1">
    <property type="entry name" value="RNASE H TYPE-1 DOMAIN-CONTAINING PROTEIN"/>
    <property type="match status" value="1"/>
</dbReference>
<dbReference type="Gene3D" id="3.30.420.10">
    <property type="entry name" value="Ribonuclease H-like superfamily/Ribonuclease H"/>
    <property type="match status" value="2"/>
</dbReference>